<dbReference type="EMBL" id="MGAV01000003">
    <property type="protein sequence ID" value="OGK55465.1"/>
    <property type="molecule type" value="Genomic_DNA"/>
</dbReference>
<name>A0A1F7JIN4_9BACT</name>
<comment type="caution">
    <text evidence="2">The sequence shown here is derived from an EMBL/GenBank/DDBJ whole genome shotgun (WGS) entry which is preliminary data.</text>
</comment>
<dbReference type="PANTHER" id="PTHR46375:SF3">
    <property type="entry name" value="KELCH REPEAT AND BTB DOMAIN-CONTAINING PROTEIN 13"/>
    <property type="match status" value="1"/>
</dbReference>
<dbReference type="SMART" id="SM00060">
    <property type="entry name" value="FN3"/>
    <property type="match status" value="6"/>
</dbReference>
<evidence type="ECO:0000259" key="1">
    <source>
        <dbReference type="PROSITE" id="PS50853"/>
    </source>
</evidence>
<dbReference type="SUPFAM" id="SSF49265">
    <property type="entry name" value="Fibronectin type III"/>
    <property type="match status" value="2"/>
</dbReference>
<feature type="domain" description="Fibronectin type-III" evidence="1">
    <location>
        <begin position="586"/>
        <end position="682"/>
    </location>
</feature>
<dbReference type="GO" id="GO:0046872">
    <property type="term" value="F:metal ion binding"/>
    <property type="evidence" value="ECO:0007669"/>
    <property type="project" value="InterPro"/>
</dbReference>
<dbReference type="InterPro" id="IPR003961">
    <property type="entry name" value="FN3_dom"/>
</dbReference>
<dbReference type="Proteomes" id="UP000177418">
    <property type="component" value="Unassembled WGS sequence"/>
</dbReference>
<organism evidence="2 3">
    <name type="scientific">Candidatus Roizmanbacteria bacterium RIFCSPLOWO2_02_FULL_36_11</name>
    <dbReference type="NCBI Taxonomy" id="1802071"/>
    <lineage>
        <taxon>Bacteria</taxon>
        <taxon>Candidatus Roizmaniibacteriota</taxon>
    </lineage>
</organism>
<proteinExistence type="predicted"/>
<sequence>MPYTGTSLAYDNNDNVYYIQGGAYSYTNKYQISTKKWSMIEPIPCIYYSGGLAWAGNYLYAACGGTTKYFFRYNPVSRYWEQRADTPDTIVASGQGLVYDGSDSMYLLRGNGGTILYKYTISTDAWTTESSTIPGTIGNSYGASITYDGSGALYIIRGNSLGGFYKYNIGTQTWSTLSSAPGRVYNGAGAIYFEGKIYATFANLTQKFYVYDVASDTWEVGPTALSEISIGASLVKGSGSTAYALAGNYDFVFWKFNLPTSTTSYKYNGKFTSAAYDLGTPYGYIGLSATVASPSATTTTFETRTSTDSATWGSWTAATNLKKIAGSTYTYNIASSVNRYIQVRCTLDSDESYQTPSVSNITISYYGDPTVPTNPDTLNSYTTATQAASLTTNTWYNYASPYFAWSGGSDATGSGILGYYVYFGNDENADASVSGTLQTAANYTASFSTDGEYFLKIKTKDNAGNIADHWSPFHYRYDGTTPNTPSSVAADPRSYTATNSFTMFWTTTTDVTSNSTSSGVLGYYYKTGAGTGSFSNDQLTTSTQISSITSYQNGTNTFYVKSKDNAGNYSDYATTAYYYNGSAPSAPTNLAVTPSSNTSNSFAFSWDPPTSYSGSISEYRYSINSLPSATNYTSTNTEALTAGAYATIKGTNVFYVVAVDEAGNVNYDAYASVEFTADTSAPGIPRNVEAFDNSIRSTTSYKVGLTWDAPTDLGTGFAGYAVYGSSTATSCDSSFSSFTLAGTTAGTTYVVASLGGTALSSTTYYFCVKAYDSTNQYSGVSSTVSLLPSGRWLTAPDLSSNPAVTAKTKSASVTWSTSRTANSFVKYGTSSGSYGNEVGSSTQVTAHSVALTNLNPGTTYYYKVLFTDEDGNLGQSSEYSFKTLDAPLVSNVKCTDRGLYSMYITFTVKNASKVDLQYGKTTSYGGAQSLSVSTAESTNSIKLDSLTDGMLYHYRLVAEDEEGYDYNSDDYSCETLPEPKITSLKIQYVMGMPTATVRILWISNTAVTSIITYYPTDNPQSSKDQISIALKTSHDMLLKDLKDNTDYTVIVKGKDPAGNEASFAPQKLKTSADLRAPEIVNMNVESTIVGVGDEAKAQIIVCWDSDEPTSTQVEFGEGTGSTYSSMTQEDTNLTLNHCVTIPSLLPSKIYHLRALSKDKSGNPGISEDTVLVTPKATKDALNLVVDRLSKTFGFIKKIKLFNNGK</sequence>
<dbReference type="InterPro" id="IPR008963">
    <property type="entry name" value="Purple_acid_Pase-like_N"/>
</dbReference>
<dbReference type="PANTHER" id="PTHR46375">
    <property type="entry name" value="KELCH REPEAT AND BTB DOMAIN-CONTAINING PROTEIN 13-RELATED"/>
    <property type="match status" value="1"/>
</dbReference>
<dbReference type="InterPro" id="IPR015914">
    <property type="entry name" value="PAPs_N"/>
</dbReference>
<dbReference type="InterPro" id="IPR015915">
    <property type="entry name" value="Kelch-typ_b-propeller"/>
</dbReference>
<protein>
    <recommendedName>
        <fullName evidence="1">Fibronectin type-III domain-containing protein</fullName>
    </recommendedName>
</protein>
<dbReference type="SUPFAM" id="SSF49363">
    <property type="entry name" value="Purple acid phosphatase, N-terminal domain"/>
    <property type="match status" value="1"/>
</dbReference>
<dbReference type="Gene3D" id="2.60.40.380">
    <property type="entry name" value="Purple acid phosphatase-like, N-terminal"/>
    <property type="match status" value="1"/>
</dbReference>
<dbReference type="InterPro" id="IPR052392">
    <property type="entry name" value="Kelch-BTB_domain-containing"/>
</dbReference>
<evidence type="ECO:0000313" key="2">
    <source>
        <dbReference type="EMBL" id="OGK55465.1"/>
    </source>
</evidence>
<dbReference type="GO" id="GO:0003993">
    <property type="term" value="F:acid phosphatase activity"/>
    <property type="evidence" value="ECO:0007669"/>
    <property type="project" value="InterPro"/>
</dbReference>
<dbReference type="AlphaFoldDB" id="A0A1F7JIN4"/>
<dbReference type="Gene3D" id="2.60.40.10">
    <property type="entry name" value="Immunoglobulins"/>
    <property type="match status" value="2"/>
</dbReference>
<dbReference type="CDD" id="cd00063">
    <property type="entry name" value="FN3"/>
    <property type="match status" value="2"/>
</dbReference>
<evidence type="ECO:0000313" key="3">
    <source>
        <dbReference type="Proteomes" id="UP000177418"/>
    </source>
</evidence>
<reference evidence="2 3" key="1">
    <citation type="journal article" date="2016" name="Nat. Commun.">
        <title>Thousands of microbial genomes shed light on interconnected biogeochemical processes in an aquifer system.</title>
        <authorList>
            <person name="Anantharaman K."/>
            <person name="Brown C.T."/>
            <person name="Hug L.A."/>
            <person name="Sharon I."/>
            <person name="Castelle C.J."/>
            <person name="Probst A.J."/>
            <person name="Thomas B.C."/>
            <person name="Singh A."/>
            <person name="Wilkins M.J."/>
            <person name="Karaoz U."/>
            <person name="Brodie E.L."/>
            <person name="Williams K.H."/>
            <person name="Hubbard S.S."/>
            <person name="Banfield J.F."/>
        </authorList>
    </citation>
    <scope>NUCLEOTIDE SEQUENCE [LARGE SCALE GENOMIC DNA]</scope>
</reference>
<feature type="domain" description="Fibronectin type-III" evidence="1">
    <location>
        <begin position="795"/>
        <end position="887"/>
    </location>
</feature>
<dbReference type="PROSITE" id="PS50853">
    <property type="entry name" value="FN3"/>
    <property type="match status" value="2"/>
</dbReference>
<dbReference type="Gene3D" id="2.120.10.80">
    <property type="entry name" value="Kelch-type beta propeller"/>
    <property type="match status" value="1"/>
</dbReference>
<dbReference type="SUPFAM" id="SSF117281">
    <property type="entry name" value="Kelch motif"/>
    <property type="match status" value="1"/>
</dbReference>
<gene>
    <name evidence="2" type="ORF">A3H78_01255</name>
</gene>
<dbReference type="Pfam" id="PF16656">
    <property type="entry name" value="Pur_ac_phosph_N"/>
    <property type="match status" value="1"/>
</dbReference>
<dbReference type="InterPro" id="IPR013783">
    <property type="entry name" value="Ig-like_fold"/>
</dbReference>
<accession>A0A1F7JIN4</accession>
<dbReference type="InterPro" id="IPR036116">
    <property type="entry name" value="FN3_sf"/>
</dbReference>